<gene>
    <name evidence="1" type="ORF">K4L44_06090</name>
</gene>
<sequence length="165" mass="19525">MSNEQFEELFSAHFPSLRNYLYYRCGDPEIASDLAQEAFMKLWEKKDKIDLSNTVGLLYKISLDLWISKVRHQKVQKKYSAFIEEVDYHTPEDEADYQALVQSYEKALEEMPDNQREVFLMSRHDALKYNEISERLGIGVKAVEKRMKNALAFLRSALNYEKRKK</sequence>
<reference evidence="1" key="1">
    <citation type="submission" date="2021-08" db="EMBL/GenBank/DDBJ databases">
        <title>Novel anaerobic bacterium isolated from sea squirt in East Sea, Republic of Korea.</title>
        <authorList>
            <person name="Nguyen T.H."/>
            <person name="Li Z."/>
            <person name="Lee Y.-J."/>
            <person name="Ko J."/>
            <person name="Kim S.-G."/>
        </authorList>
    </citation>
    <scope>NUCLEOTIDE SEQUENCE</scope>
    <source>
        <strain evidence="1">KCTC 25031</strain>
    </source>
</reference>
<protein>
    <submittedName>
        <fullName evidence="1">RNA polymerase sigma factor</fullName>
    </submittedName>
</protein>
<proteinExistence type="predicted"/>
<organism evidence="1 2">
    <name type="scientific">Halosquirtibacter laminarini</name>
    <dbReference type="NCBI Taxonomy" id="3374600"/>
    <lineage>
        <taxon>Bacteria</taxon>
        <taxon>Pseudomonadati</taxon>
        <taxon>Bacteroidota</taxon>
        <taxon>Bacteroidia</taxon>
        <taxon>Marinilabiliales</taxon>
        <taxon>Prolixibacteraceae</taxon>
        <taxon>Halosquirtibacter</taxon>
    </lineage>
</organism>
<evidence type="ECO:0000313" key="2">
    <source>
        <dbReference type="Proteomes" id="UP000826212"/>
    </source>
</evidence>
<name>A0AC61NMW4_9BACT</name>
<accession>A0AC61NMW4</accession>
<evidence type="ECO:0000313" key="1">
    <source>
        <dbReference type="EMBL" id="QZE15961.1"/>
    </source>
</evidence>
<dbReference type="Proteomes" id="UP000826212">
    <property type="component" value="Chromosome"/>
</dbReference>
<dbReference type="EMBL" id="CP081303">
    <property type="protein sequence ID" value="QZE15961.1"/>
    <property type="molecule type" value="Genomic_DNA"/>
</dbReference>
<keyword evidence="2" id="KW-1185">Reference proteome</keyword>